<evidence type="ECO:0000313" key="1">
    <source>
        <dbReference type="EMBL" id="NIY47319.1"/>
    </source>
</evidence>
<comment type="caution">
    <text evidence="1">The sequence shown here is derived from an EMBL/GenBank/DDBJ whole genome shotgun (WGS) entry which is preliminary data.</text>
</comment>
<protein>
    <submittedName>
        <fullName evidence="1">Uncharacterized protein</fullName>
    </submittedName>
</protein>
<organism evidence="1 2">
    <name type="scientific">Cedecea colo</name>
    <dbReference type="NCBI Taxonomy" id="2552946"/>
    <lineage>
        <taxon>Bacteria</taxon>
        <taxon>Pseudomonadati</taxon>
        <taxon>Pseudomonadota</taxon>
        <taxon>Gammaproteobacteria</taxon>
        <taxon>Enterobacterales</taxon>
        <taxon>Enterobacteriaceae</taxon>
        <taxon>Cedecea</taxon>
    </lineage>
</organism>
<keyword evidence="2" id="KW-1185">Reference proteome</keyword>
<reference evidence="1 2" key="1">
    <citation type="journal article" date="2020" name="Microorganisms">
        <title>Polyphasic Characterisation of Cedecea colo sp. nov., a New Enteric Bacterium Isolated from the Koala Hindgut.</title>
        <authorList>
            <person name="Boath J.M."/>
            <person name="Dakhal S."/>
            <person name="Van T.T.H."/>
            <person name="Moore R.J."/>
            <person name="Dekiwadia C."/>
            <person name="Macreadie I.G."/>
        </authorList>
    </citation>
    <scope>NUCLEOTIDE SEQUENCE [LARGE SCALE GENOMIC DNA]</scope>
    <source>
        <strain evidence="1 2">ZA</strain>
    </source>
</reference>
<dbReference type="RefSeq" id="WP_167608988.1">
    <property type="nucleotide sequence ID" value="NZ_SOYS01000002.1"/>
</dbReference>
<gene>
    <name evidence="1" type="ORF">E2L00_07165</name>
</gene>
<name>A0ABX0VJT4_9ENTR</name>
<accession>A0ABX0VJT4</accession>
<proteinExistence type="predicted"/>
<evidence type="ECO:0000313" key="2">
    <source>
        <dbReference type="Proteomes" id="UP000697927"/>
    </source>
</evidence>
<dbReference type="Proteomes" id="UP000697927">
    <property type="component" value="Unassembled WGS sequence"/>
</dbReference>
<dbReference type="EMBL" id="SOYS01000002">
    <property type="protein sequence ID" value="NIY47319.1"/>
    <property type="molecule type" value="Genomic_DNA"/>
</dbReference>
<sequence length="175" mass="19151">MTVKIYSIPSEMLSPPVIGDSFVTDLVLHTDYAALKAKMDMVHGLMEAAEQANALVREGVENLTKKRDALAVCNSRKDEIIGRLVSKLNLSGYEARQNSVNPAEALLFDALQVYLEPATDAALAEVRNEAQIEICESLIEIFRRCSDPGKPFSEGAAGALAIIDMKLEELRKESV</sequence>